<feature type="region of interest" description="Disordered" evidence="1">
    <location>
        <begin position="27"/>
        <end position="53"/>
    </location>
</feature>
<protein>
    <recommendedName>
        <fullName evidence="4">HAT C-terminal dimerisation domain-containing protein</fullName>
    </recommendedName>
</protein>
<proteinExistence type="predicted"/>
<keyword evidence="3" id="KW-1185">Reference proteome</keyword>
<dbReference type="Proteomes" id="UP001152622">
    <property type="component" value="Chromosome 2"/>
</dbReference>
<organism evidence="2 3">
    <name type="scientific">Synaphobranchus kaupii</name>
    <name type="common">Kaup's arrowtooth eel</name>
    <dbReference type="NCBI Taxonomy" id="118154"/>
    <lineage>
        <taxon>Eukaryota</taxon>
        <taxon>Metazoa</taxon>
        <taxon>Chordata</taxon>
        <taxon>Craniata</taxon>
        <taxon>Vertebrata</taxon>
        <taxon>Euteleostomi</taxon>
        <taxon>Actinopterygii</taxon>
        <taxon>Neopterygii</taxon>
        <taxon>Teleostei</taxon>
        <taxon>Anguilliformes</taxon>
        <taxon>Synaphobranchidae</taxon>
        <taxon>Synaphobranchus</taxon>
    </lineage>
</organism>
<feature type="compositionally biased region" description="Low complexity" evidence="1">
    <location>
        <begin position="30"/>
        <end position="39"/>
    </location>
</feature>
<reference evidence="2" key="1">
    <citation type="journal article" date="2023" name="Science">
        <title>Genome structures resolve the early diversification of teleost fishes.</title>
        <authorList>
            <person name="Parey E."/>
            <person name="Louis A."/>
            <person name="Montfort J."/>
            <person name="Bouchez O."/>
            <person name="Roques C."/>
            <person name="Iampietro C."/>
            <person name="Lluch J."/>
            <person name="Castinel A."/>
            <person name="Donnadieu C."/>
            <person name="Desvignes T."/>
            <person name="Floi Bucao C."/>
            <person name="Jouanno E."/>
            <person name="Wen M."/>
            <person name="Mejri S."/>
            <person name="Dirks R."/>
            <person name="Jansen H."/>
            <person name="Henkel C."/>
            <person name="Chen W.J."/>
            <person name="Zahm M."/>
            <person name="Cabau C."/>
            <person name="Klopp C."/>
            <person name="Thompson A.W."/>
            <person name="Robinson-Rechavi M."/>
            <person name="Braasch I."/>
            <person name="Lecointre G."/>
            <person name="Bobe J."/>
            <person name="Postlethwait J.H."/>
            <person name="Berthelot C."/>
            <person name="Roest Crollius H."/>
            <person name="Guiguen Y."/>
        </authorList>
    </citation>
    <scope>NUCLEOTIDE SEQUENCE</scope>
    <source>
        <strain evidence="2">WJC10195</strain>
    </source>
</reference>
<evidence type="ECO:0000313" key="3">
    <source>
        <dbReference type="Proteomes" id="UP001152622"/>
    </source>
</evidence>
<evidence type="ECO:0000256" key="1">
    <source>
        <dbReference type="SAM" id="MobiDB-lite"/>
    </source>
</evidence>
<dbReference type="AlphaFoldDB" id="A0A9Q1JAJ9"/>
<dbReference type="EMBL" id="JAINUF010000002">
    <property type="protein sequence ID" value="KAJ8375723.1"/>
    <property type="molecule type" value="Genomic_DNA"/>
</dbReference>
<evidence type="ECO:0008006" key="4">
    <source>
        <dbReference type="Google" id="ProtNLM"/>
    </source>
</evidence>
<evidence type="ECO:0000313" key="2">
    <source>
        <dbReference type="EMBL" id="KAJ8375723.1"/>
    </source>
</evidence>
<name>A0A9Q1JAJ9_SYNKA</name>
<accession>A0A9Q1JAJ9</accession>
<dbReference type="OrthoDB" id="8962103at2759"/>
<comment type="caution">
    <text evidence="2">The sequence shown here is derived from an EMBL/GenBank/DDBJ whole genome shotgun (WGS) entry which is preliminary data.</text>
</comment>
<sequence length="129" mass="14425">MPRPMEGTPCVTSCQISRQQRMNVLDDLRNNPTCTPKTSTTEEESNETHRAAASGLADIEERAELNLNTSQPPPKSTALEDLFGNSFAAVDPVNQFNRGVDKEIDLYRSVPSIPLSSNPLEWWKENEHI</sequence>
<gene>
    <name evidence="2" type="ORF">SKAU_G00063030</name>
</gene>